<dbReference type="SMART" id="SM00417">
    <property type="entry name" value="H4"/>
    <property type="match status" value="1"/>
</dbReference>
<dbReference type="SUPFAM" id="SSF47113">
    <property type="entry name" value="Histone-fold"/>
    <property type="match status" value="1"/>
</dbReference>
<dbReference type="GO" id="GO:0005634">
    <property type="term" value="C:nucleus"/>
    <property type="evidence" value="ECO:0007669"/>
    <property type="project" value="UniProtKB-SubCell"/>
</dbReference>
<sequence>MSGKGKGKGFGKAKHRSKEKDVLTGITKPAIRRLARRGGVKRISSTIYPQTREVLKAFLDVVIRDSLIYTDHAQRKTVTSSGRHVYALKETRQDPCMVSNLE</sequence>
<evidence type="ECO:0000256" key="8">
    <source>
        <dbReference type="RuleBase" id="RU000528"/>
    </source>
</evidence>
<dbReference type="AlphaFoldDB" id="A0AA86R037"/>
<keyword evidence="7 8" id="KW-0544">Nucleosome core</keyword>
<dbReference type="Proteomes" id="UP001642409">
    <property type="component" value="Unassembled WGS sequence"/>
</dbReference>
<dbReference type="GO" id="GO:0000786">
    <property type="term" value="C:nucleosome"/>
    <property type="evidence" value="ECO:0007669"/>
    <property type="project" value="UniProtKB-KW"/>
</dbReference>
<dbReference type="InterPro" id="IPR001951">
    <property type="entry name" value="Histone_H4"/>
</dbReference>
<feature type="region of interest" description="Disordered" evidence="9">
    <location>
        <begin position="1"/>
        <end position="22"/>
    </location>
</feature>
<comment type="function">
    <text evidence="8">Core component of nucleosome. Nucleosomes wrap and compact DNA into chromatin, limiting DNA accessibility to the cellular machineries which require DNA as a template. Histones thereby play a central role in transcription regulation, DNA repair, DNA replication and chromosomal stability. DNA accessibility is regulated via a complex set of post-translational modifications of histones, also called histone code, and nucleosome remodeling.</text>
</comment>
<dbReference type="GO" id="GO:0046982">
    <property type="term" value="F:protein heterodimerization activity"/>
    <property type="evidence" value="ECO:0007669"/>
    <property type="project" value="InterPro"/>
</dbReference>
<dbReference type="GO" id="GO:0030527">
    <property type="term" value="F:structural constituent of chromatin"/>
    <property type="evidence" value="ECO:0007669"/>
    <property type="project" value="InterPro"/>
</dbReference>
<keyword evidence="4 8" id="KW-0158">Chromosome</keyword>
<feature type="compositionally biased region" description="Basic residues" evidence="9">
    <location>
        <begin position="1"/>
        <end position="17"/>
    </location>
</feature>
<dbReference type="CDD" id="cd22912">
    <property type="entry name" value="HFD_H4"/>
    <property type="match status" value="1"/>
</dbReference>
<comment type="subcellular location">
    <subcellularLocation>
        <location evidence="2">Chromosome</location>
    </subcellularLocation>
    <subcellularLocation>
        <location evidence="1">Nucleus</location>
    </subcellularLocation>
</comment>
<protein>
    <recommendedName>
        <fullName evidence="8">Histone H4</fullName>
    </recommendedName>
</protein>
<reference evidence="11 12" key="2">
    <citation type="submission" date="2024-07" db="EMBL/GenBank/DDBJ databases">
        <authorList>
            <person name="Akdeniz Z."/>
        </authorList>
    </citation>
    <scope>NUCLEOTIDE SEQUENCE [LARGE SCALE GENOMIC DNA]</scope>
</reference>
<keyword evidence="12" id="KW-1185">Reference proteome</keyword>
<evidence type="ECO:0000256" key="4">
    <source>
        <dbReference type="ARBA" id="ARBA00022454"/>
    </source>
</evidence>
<evidence type="ECO:0000256" key="2">
    <source>
        <dbReference type="ARBA" id="ARBA00004286"/>
    </source>
</evidence>
<proteinExistence type="inferred from homology"/>
<evidence type="ECO:0000256" key="5">
    <source>
        <dbReference type="ARBA" id="ARBA00023125"/>
    </source>
</evidence>
<name>A0AA86R037_9EUKA</name>
<dbReference type="PRINTS" id="PR00623">
    <property type="entry name" value="HISTONEH4"/>
</dbReference>
<evidence type="ECO:0000256" key="1">
    <source>
        <dbReference type="ARBA" id="ARBA00004123"/>
    </source>
</evidence>
<keyword evidence="5 8" id="KW-0238">DNA-binding</keyword>
<comment type="caution">
    <text evidence="10">The sequence shown here is derived from an EMBL/GenBank/DDBJ whole genome shotgun (WGS) entry which is preliminary data.</text>
</comment>
<dbReference type="GO" id="GO:0003677">
    <property type="term" value="F:DNA binding"/>
    <property type="evidence" value="ECO:0007669"/>
    <property type="project" value="UniProtKB-KW"/>
</dbReference>
<keyword evidence="6 8" id="KW-0539">Nucleus</keyword>
<evidence type="ECO:0000256" key="9">
    <source>
        <dbReference type="SAM" id="MobiDB-lite"/>
    </source>
</evidence>
<evidence type="ECO:0000313" key="10">
    <source>
        <dbReference type="EMBL" id="CAI9963183.1"/>
    </source>
</evidence>
<dbReference type="Gene3D" id="1.10.20.10">
    <property type="entry name" value="Histone, subunit A"/>
    <property type="match status" value="1"/>
</dbReference>
<comment type="subunit">
    <text evidence="8">The nucleosome is a histone octamer containing two molecules each of H2A, H2B, H3 and H4 assembled in one H3-H4 heterotetramer and two H2A-H2B heterodimers. The octamer wraps approximately 147 bp of DNA.</text>
</comment>
<comment type="similarity">
    <text evidence="3 8">Belongs to the histone H4 family.</text>
</comment>
<evidence type="ECO:0000256" key="3">
    <source>
        <dbReference type="ARBA" id="ARBA00006564"/>
    </source>
</evidence>
<evidence type="ECO:0000313" key="11">
    <source>
        <dbReference type="EMBL" id="CAL6008111.1"/>
    </source>
</evidence>
<dbReference type="InterPro" id="IPR009072">
    <property type="entry name" value="Histone-fold"/>
</dbReference>
<evidence type="ECO:0000313" key="12">
    <source>
        <dbReference type="Proteomes" id="UP001642409"/>
    </source>
</evidence>
<gene>
    <name evidence="11" type="ORF">HINF_LOCUS20957</name>
    <name evidence="10" type="ORF">HINF_LOCUS50828</name>
</gene>
<dbReference type="EMBL" id="CATOUU010000967">
    <property type="protein sequence ID" value="CAI9963183.1"/>
    <property type="molecule type" value="Genomic_DNA"/>
</dbReference>
<dbReference type="PANTHER" id="PTHR10484">
    <property type="entry name" value="HISTONE H4"/>
    <property type="match status" value="1"/>
</dbReference>
<accession>A0AA86R037</accession>
<reference evidence="10" key="1">
    <citation type="submission" date="2023-06" db="EMBL/GenBank/DDBJ databases">
        <authorList>
            <person name="Kurt Z."/>
        </authorList>
    </citation>
    <scope>NUCLEOTIDE SEQUENCE</scope>
</reference>
<dbReference type="EMBL" id="CAXDID020000057">
    <property type="protein sequence ID" value="CAL6008111.1"/>
    <property type="molecule type" value="Genomic_DNA"/>
</dbReference>
<evidence type="ECO:0000256" key="7">
    <source>
        <dbReference type="ARBA" id="ARBA00023269"/>
    </source>
</evidence>
<evidence type="ECO:0000256" key="6">
    <source>
        <dbReference type="ARBA" id="ARBA00023242"/>
    </source>
</evidence>
<organism evidence="10">
    <name type="scientific">Hexamita inflata</name>
    <dbReference type="NCBI Taxonomy" id="28002"/>
    <lineage>
        <taxon>Eukaryota</taxon>
        <taxon>Metamonada</taxon>
        <taxon>Diplomonadida</taxon>
        <taxon>Hexamitidae</taxon>
        <taxon>Hexamitinae</taxon>
        <taxon>Hexamita</taxon>
    </lineage>
</organism>